<dbReference type="InterPro" id="IPR013112">
    <property type="entry name" value="FAD-bd_8"/>
</dbReference>
<dbReference type="VEuPathDB" id="FungiDB:HMPREF1541_00620"/>
<evidence type="ECO:0000256" key="6">
    <source>
        <dbReference type="ARBA" id="ARBA00022989"/>
    </source>
</evidence>
<dbReference type="CDD" id="cd06186">
    <property type="entry name" value="NOX_Duox_like_FAD_NADP"/>
    <property type="match status" value="1"/>
</dbReference>
<feature type="transmembrane region" description="Helical" evidence="10">
    <location>
        <begin position="273"/>
        <end position="290"/>
    </location>
</feature>
<dbReference type="Pfam" id="PF08022">
    <property type="entry name" value="FAD_binding_8"/>
    <property type="match status" value="1"/>
</dbReference>
<evidence type="ECO:0000256" key="8">
    <source>
        <dbReference type="ARBA" id="ARBA00023065"/>
    </source>
</evidence>
<dbReference type="GO" id="GO:0015677">
    <property type="term" value="P:copper ion import"/>
    <property type="evidence" value="ECO:0007669"/>
    <property type="project" value="TreeGrafter"/>
</dbReference>
<dbReference type="EMBL" id="KB822711">
    <property type="protein sequence ID" value="ETN46436.1"/>
    <property type="molecule type" value="Genomic_DNA"/>
</dbReference>
<dbReference type="HOGENOM" id="CLU_010365_3_1_1"/>
<gene>
    <name evidence="12" type="ORF">HMPREF1541_00620</name>
</gene>
<dbReference type="InterPro" id="IPR013130">
    <property type="entry name" value="Fe3_Rdtase_TM_dom"/>
</dbReference>
<evidence type="ECO:0000256" key="2">
    <source>
        <dbReference type="ARBA" id="ARBA00006278"/>
    </source>
</evidence>
<feature type="transmembrane region" description="Helical" evidence="10">
    <location>
        <begin position="202"/>
        <end position="223"/>
    </location>
</feature>
<evidence type="ECO:0000313" key="12">
    <source>
        <dbReference type="EMBL" id="ETN46436.1"/>
    </source>
</evidence>
<protein>
    <recommendedName>
        <fullName evidence="11">FAD-binding FR-type domain-containing protein</fullName>
    </recommendedName>
</protein>
<feature type="transmembrane region" description="Helical" evidence="10">
    <location>
        <begin position="76"/>
        <end position="94"/>
    </location>
</feature>
<dbReference type="GO" id="GO:0005886">
    <property type="term" value="C:plasma membrane"/>
    <property type="evidence" value="ECO:0007669"/>
    <property type="project" value="TreeGrafter"/>
</dbReference>
<dbReference type="GeneID" id="19967959"/>
<keyword evidence="9 10" id="KW-0472">Membrane</keyword>
<dbReference type="Gene3D" id="3.40.50.80">
    <property type="entry name" value="Nucleotide-binding domain of ferredoxin-NADP reductase (FNR) module"/>
    <property type="match status" value="1"/>
</dbReference>
<evidence type="ECO:0000313" key="13">
    <source>
        <dbReference type="Proteomes" id="UP000030752"/>
    </source>
</evidence>
<comment type="similarity">
    <text evidence="2">Belongs to the ferric reductase (FRE) family.</text>
</comment>
<dbReference type="InterPro" id="IPR039261">
    <property type="entry name" value="FNR_nucleotide-bd"/>
</dbReference>
<dbReference type="eggNOG" id="KOG0039">
    <property type="taxonomic scope" value="Eukaryota"/>
</dbReference>
<dbReference type="AlphaFoldDB" id="W2SCK2"/>
<accession>W2SCK2</accession>
<sequence length="653" mass="73045">MEDLFPEAIPPQLKRSPVPNLQILPGTYGSLLNSTKPPPALASAIANGNITKAPNGTFYSGLNGVNLERDRQMTSALSIAILCGVIFVLGLRGWQLFTAHLRRIYCLTATRSQQNYWSYDQSTWLPFLKKHVIYAPLGKKRHNREIQLSKAQNYGTIPGRVHTAVLTFYLVTNLVFCLYLDYKHPTPKVLAELRGRSGMLAVWNMMVLILFAARNNPLIWLLETSFDTFNLFHRWLGRLVILESLIHIFAWYGAICLAKGPEEASRAFTGKPFLQYGLVGTVAMGIILVQSLSPIRHAFYEVFLHLHQFLAFFGIIGVYLHLDIAQLPALPYARAVLWLWMLDRVWRVLRLLYLNFTITGKHTLVIIEALPGEACRLTFQLPRHVEIRPGSHVYAYLPRISWWQSHPFSIAWTNSDSEPPTGVNGARYSIFPGRSPKSPTFLEQSLKPAWKQQKSPTTLSLVAAARTGMTRKIYDMARASPSGCIQMAGLVEGPYAGHASLASYGTVIMFAGGAGITHHLIQIRHLLAGAYADTVATRKIVLVWTVKDTEAFAWIRDWMNEIMAMPGRREMLKVMLYVTRGKEGNFQSANGTLLSHAGRCSPGAVLDEELPSRCGATMVTVCGPGAFADEVRAAVRERIPYAAIDMDEESFTW</sequence>
<comment type="subcellular location">
    <subcellularLocation>
        <location evidence="1">Membrane</location>
        <topology evidence="1">Multi-pass membrane protein</topology>
    </subcellularLocation>
</comment>
<evidence type="ECO:0000256" key="4">
    <source>
        <dbReference type="ARBA" id="ARBA00022692"/>
    </source>
</evidence>
<keyword evidence="5" id="KW-0249">Electron transport</keyword>
<dbReference type="STRING" id="1220924.W2SCK2"/>
<dbReference type="Pfam" id="PF08030">
    <property type="entry name" value="NAD_binding_6"/>
    <property type="match status" value="1"/>
</dbReference>
<evidence type="ECO:0000256" key="10">
    <source>
        <dbReference type="SAM" id="Phobius"/>
    </source>
</evidence>
<dbReference type="GO" id="GO:0006879">
    <property type="term" value="P:intracellular iron ion homeostasis"/>
    <property type="evidence" value="ECO:0007669"/>
    <property type="project" value="TreeGrafter"/>
</dbReference>
<dbReference type="PANTHER" id="PTHR32361">
    <property type="entry name" value="FERRIC/CUPRIC REDUCTASE TRANSMEMBRANE COMPONENT"/>
    <property type="match status" value="1"/>
</dbReference>
<keyword evidence="7" id="KW-0560">Oxidoreductase</keyword>
<dbReference type="PANTHER" id="PTHR32361:SF12">
    <property type="entry name" value="PUTATIVE (AFU_ORTHOLOGUE AFUA_1G14340)-RELATED"/>
    <property type="match status" value="1"/>
</dbReference>
<keyword evidence="8" id="KW-0406">Ion transport</keyword>
<name>W2SCK2_CYPE1</name>
<keyword evidence="4 10" id="KW-0812">Transmembrane</keyword>
<dbReference type="InterPro" id="IPR051410">
    <property type="entry name" value="Ferric/Cupric_Reductase"/>
</dbReference>
<feature type="transmembrane region" description="Helical" evidence="10">
    <location>
        <begin position="235"/>
        <end position="253"/>
    </location>
</feature>
<dbReference type="Pfam" id="PF01794">
    <property type="entry name" value="Ferric_reduct"/>
    <property type="match status" value="1"/>
</dbReference>
<dbReference type="RefSeq" id="XP_008711148.1">
    <property type="nucleotide sequence ID" value="XM_008712926.1"/>
</dbReference>
<dbReference type="OrthoDB" id="4494341at2759"/>
<dbReference type="GO" id="GO:0006826">
    <property type="term" value="P:iron ion transport"/>
    <property type="evidence" value="ECO:0007669"/>
    <property type="project" value="TreeGrafter"/>
</dbReference>
<dbReference type="SUPFAM" id="SSF52343">
    <property type="entry name" value="Ferredoxin reductase-like, C-terminal NADP-linked domain"/>
    <property type="match status" value="1"/>
</dbReference>
<evidence type="ECO:0000256" key="9">
    <source>
        <dbReference type="ARBA" id="ARBA00023136"/>
    </source>
</evidence>
<dbReference type="InterPro" id="IPR017927">
    <property type="entry name" value="FAD-bd_FR_type"/>
</dbReference>
<dbReference type="InParanoid" id="W2SCK2"/>
<keyword evidence="13" id="KW-1185">Reference proteome</keyword>
<keyword evidence="3" id="KW-0813">Transport</keyword>
<keyword evidence="6 10" id="KW-1133">Transmembrane helix</keyword>
<dbReference type="SFLD" id="SFLDS00052">
    <property type="entry name" value="Ferric_Reductase_Domain"/>
    <property type="match status" value="1"/>
</dbReference>
<dbReference type="PROSITE" id="PS51384">
    <property type="entry name" value="FAD_FR"/>
    <property type="match status" value="1"/>
</dbReference>
<feature type="transmembrane region" description="Helical" evidence="10">
    <location>
        <begin position="302"/>
        <end position="322"/>
    </location>
</feature>
<dbReference type="SFLD" id="SFLDG01168">
    <property type="entry name" value="Ferric_reductase_subgroup_(FRE"/>
    <property type="match status" value="1"/>
</dbReference>
<feature type="transmembrane region" description="Helical" evidence="10">
    <location>
        <begin position="161"/>
        <end position="182"/>
    </location>
</feature>
<evidence type="ECO:0000256" key="5">
    <source>
        <dbReference type="ARBA" id="ARBA00022982"/>
    </source>
</evidence>
<dbReference type="GO" id="GO:0000293">
    <property type="term" value="F:ferric-chelate reductase activity"/>
    <property type="evidence" value="ECO:0007669"/>
    <property type="project" value="UniProtKB-ARBA"/>
</dbReference>
<proteinExistence type="inferred from homology"/>
<dbReference type="Proteomes" id="UP000030752">
    <property type="component" value="Unassembled WGS sequence"/>
</dbReference>
<dbReference type="InterPro" id="IPR013121">
    <property type="entry name" value="Fe_red_NAD-bd_6"/>
</dbReference>
<organism evidence="12 13">
    <name type="scientific">Cyphellophora europaea (strain CBS 101466)</name>
    <name type="common">Phialophora europaea</name>
    <dbReference type="NCBI Taxonomy" id="1220924"/>
    <lineage>
        <taxon>Eukaryota</taxon>
        <taxon>Fungi</taxon>
        <taxon>Dikarya</taxon>
        <taxon>Ascomycota</taxon>
        <taxon>Pezizomycotina</taxon>
        <taxon>Eurotiomycetes</taxon>
        <taxon>Chaetothyriomycetidae</taxon>
        <taxon>Chaetothyriales</taxon>
        <taxon>Cyphellophoraceae</taxon>
        <taxon>Cyphellophora</taxon>
    </lineage>
</organism>
<evidence type="ECO:0000256" key="3">
    <source>
        <dbReference type="ARBA" id="ARBA00022448"/>
    </source>
</evidence>
<evidence type="ECO:0000256" key="7">
    <source>
        <dbReference type="ARBA" id="ARBA00023002"/>
    </source>
</evidence>
<feature type="domain" description="FAD-binding FR-type" evidence="11">
    <location>
        <begin position="351"/>
        <end position="501"/>
    </location>
</feature>
<reference evidence="12 13" key="1">
    <citation type="submission" date="2013-03" db="EMBL/GenBank/DDBJ databases">
        <title>The Genome Sequence of Phialophora europaea CBS 101466.</title>
        <authorList>
            <consortium name="The Broad Institute Genomics Platform"/>
            <person name="Cuomo C."/>
            <person name="de Hoog S."/>
            <person name="Gorbushina A."/>
            <person name="Walker B."/>
            <person name="Young S.K."/>
            <person name="Zeng Q."/>
            <person name="Gargeya S."/>
            <person name="Fitzgerald M."/>
            <person name="Haas B."/>
            <person name="Abouelleil A."/>
            <person name="Allen A.W."/>
            <person name="Alvarado L."/>
            <person name="Arachchi H.M."/>
            <person name="Berlin A.M."/>
            <person name="Chapman S.B."/>
            <person name="Gainer-Dewar J."/>
            <person name="Goldberg J."/>
            <person name="Griggs A."/>
            <person name="Gujja S."/>
            <person name="Hansen M."/>
            <person name="Howarth C."/>
            <person name="Imamovic A."/>
            <person name="Ireland A."/>
            <person name="Larimer J."/>
            <person name="McCowan C."/>
            <person name="Murphy C."/>
            <person name="Pearson M."/>
            <person name="Poon T.W."/>
            <person name="Priest M."/>
            <person name="Roberts A."/>
            <person name="Saif S."/>
            <person name="Shea T."/>
            <person name="Sisk P."/>
            <person name="Sykes S."/>
            <person name="Wortman J."/>
            <person name="Nusbaum C."/>
            <person name="Birren B."/>
        </authorList>
    </citation>
    <scope>NUCLEOTIDE SEQUENCE [LARGE SCALE GENOMIC DNA]</scope>
    <source>
        <strain evidence="12 13">CBS 101466</strain>
    </source>
</reference>
<evidence type="ECO:0000256" key="1">
    <source>
        <dbReference type="ARBA" id="ARBA00004141"/>
    </source>
</evidence>
<evidence type="ECO:0000259" key="11">
    <source>
        <dbReference type="PROSITE" id="PS51384"/>
    </source>
</evidence>